<dbReference type="InterPro" id="IPR048258">
    <property type="entry name" value="Cyclins_cyclin-box"/>
</dbReference>
<comment type="caution">
    <text evidence="7">The sequence shown here is derived from an EMBL/GenBank/DDBJ whole genome shotgun (WGS) entry which is preliminary data.</text>
</comment>
<dbReference type="SUPFAM" id="SSF47954">
    <property type="entry name" value="Cyclin-like"/>
    <property type="match status" value="2"/>
</dbReference>
<feature type="region of interest" description="Disordered" evidence="5">
    <location>
        <begin position="107"/>
        <end position="155"/>
    </location>
</feature>
<dbReference type="EMBL" id="JANBPT010000236">
    <property type="protein sequence ID" value="KAJ1925165.1"/>
    <property type="molecule type" value="Genomic_DNA"/>
</dbReference>
<evidence type="ECO:0000256" key="2">
    <source>
        <dbReference type="ARBA" id="ARBA00023127"/>
    </source>
</evidence>
<name>A0A9W8DZI2_9FUNG</name>
<feature type="region of interest" description="Disordered" evidence="5">
    <location>
        <begin position="257"/>
        <end position="279"/>
    </location>
</feature>
<dbReference type="FunFam" id="1.10.472.10:FF:000001">
    <property type="entry name" value="G2/mitotic-specific cyclin"/>
    <property type="match status" value="1"/>
</dbReference>
<dbReference type="InterPro" id="IPR039361">
    <property type="entry name" value="Cyclin"/>
</dbReference>
<reference evidence="7" key="1">
    <citation type="submission" date="2022-07" db="EMBL/GenBank/DDBJ databases">
        <title>Phylogenomic reconstructions and comparative analyses of Kickxellomycotina fungi.</title>
        <authorList>
            <person name="Reynolds N.K."/>
            <person name="Stajich J.E."/>
            <person name="Barry K."/>
            <person name="Grigoriev I.V."/>
            <person name="Crous P."/>
            <person name="Smith M.E."/>
        </authorList>
    </citation>
    <scope>NUCLEOTIDE SEQUENCE</scope>
    <source>
        <strain evidence="7">RSA 861</strain>
    </source>
</reference>
<evidence type="ECO:0000256" key="4">
    <source>
        <dbReference type="RuleBase" id="RU000383"/>
    </source>
</evidence>
<dbReference type="Gene3D" id="1.10.472.10">
    <property type="entry name" value="Cyclin-like"/>
    <property type="match status" value="2"/>
</dbReference>
<evidence type="ECO:0000313" key="7">
    <source>
        <dbReference type="EMBL" id="KAJ1925165.1"/>
    </source>
</evidence>
<dbReference type="InterPro" id="IPR006671">
    <property type="entry name" value="Cyclin_N"/>
</dbReference>
<proteinExistence type="inferred from homology"/>
<accession>A0A9W8DZI2</accession>
<dbReference type="AlphaFoldDB" id="A0A9W8DZI2"/>
<evidence type="ECO:0000259" key="6">
    <source>
        <dbReference type="SMART" id="SM00385"/>
    </source>
</evidence>
<dbReference type="GO" id="GO:0051301">
    <property type="term" value="P:cell division"/>
    <property type="evidence" value="ECO:0007669"/>
    <property type="project" value="UniProtKB-KW"/>
</dbReference>
<feature type="region of interest" description="Disordered" evidence="5">
    <location>
        <begin position="63"/>
        <end position="83"/>
    </location>
</feature>
<keyword evidence="1" id="KW-0132">Cell division</keyword>
<dbReference type="Proteomes" id="UP001150569">
    <property type="component" value="Unassembled WGS sequence"/>
</dbReference>
<keyword evidence="3" id="KW-0131">Cell cycle</keyword>
<dbReference type="PROSITE" id="PS00292">
    <property type="entry name" value="CYCLINS"/>
    <property type="match status" value="1"/>
</dbReference>
<evidence type="ECO:0000313" key="8">
    <source>
        <dbReference type="Proteomes" id="UP001150569"/>
    </source>
</evidence>
<dbReference type="InterPro" id="IPR036915">
    <property type="entry name" value="Cyclin-like_sf"/>
</dbReference>
<dbReference type="Pfam" id="PF00134">
    <property type="entry name" value="Cyclin_N"/>
    <property type="match status" value="1"/>
</dbReference>
<dbReference type="OrthoDB" id="5590282at2759"/>
<evidence type="ECO:0000256" key="5">
    <source>
        <dbReference type="SAM" id="MobiDB-lite"/>
    </source>
</evidence>
<keyword evidence="2 4" id="KW-0195">Cyclin</keyword>
<evidence type="ECO:0000256" key="1">
    <source>
        <dbReference type="ARBA" id="ARBA00022618"/>
    </source>
</evidence>
<comment type="similarity">
    <text evidence="4">Belongs to the cyclin family.</text>
</comment>
<dbReference type="PANTHER" id="PTHR10177">
    <property type="entry name" value="CYCLINS"/>
    <property type="match status" value="1"/>
</dbReference>
<gene>
    <name evidence="7" type="primary">CCNA1_1</name>
    <name evidence="7" type="ORF">IWQ60_004725</name>
</gene>
<organism evidence="7 8">
    <name type="scientific">Tieghemiomyces parasiticus</name>
    <dbReference type="NCBI Taxonomy" id="78921"/>
    <lineage>
        <taxon>Eukaryota</taxon>
        <taxon>Fungi</taxon>
        <taxon>Fungi incertae sedis</taxon>
        <taxon>Zoopagomycota</taxon>
        <taxon>Kickxellomycotina</taxon>
        <taxon>Dimargaritomycetes</taxon>
        <taxon>Dimargaritales</taxon>
        <taxon>Dimargaritaceae</taxon>
        <taxon>Tieghemiomyces</taxon>
    </lineage>
</organism>
<dbReference type="InterPro" id="IPR013763">
    <property type="entry name" value="Cyclin-like_dom"/>
</dbReference>
<sequence length="617" mass="68196">MSRHDDHYDTLLSTGRARTVVARHGHPSVGPMASLAAPFERMTSHLFKRKSVVLEPTGVATGIGPTHAAAPTRSPSHLTTGRSRQLRHLPGAIESWVTQRMGLTSSRARLPSRWTPSERKSVSLARSTGRSSSSSVRHPHLTLPTRADASRPSRVPSALTLFQAQHSSEGDCPSSKRLCTPVQESFANDDIMSGATVTVQSPGIYLDALSKLPSLSVPAQSDSALPCHSGFEVHSDPLYIPPSPYSDASTETLFSAASPPATDLQPDTDTAAASDRARRREVADRFDDIERDCIARMRETEGTYTPDPHYMRHHPDLNRNMRPILVDWLLEVGADFHLHRSTVHVSINLLDRFLSSCRSVTRDIVQCIATACLSLAIKLEEYTCPKLKELTSLGIGAFDVTQLKRAEHIVLKGLKWKLTPSTTQHWLPVYFHRAAGLRPQSACRTAGVEVAAAATAPKPAHFDPAVHRQPYRPDLCPLTPHMPQYPTEWYLYASDVADATMHYNHSLVYSYAALAAAGFYMSLCRFCPEVLRDPSFLFQVTGHTLTDLADCLAFVECCAGPLVTKVSHDHPNAQTRYGPRHTKHQRDELHSYQTHHPAWLDFIQPSKDKDRAPVPVA</sequence>
<feature type="compositionally biased region" description="Low complexity" evidence="5">
    <location>
        <begin position="122"/>
        <end position="136"/>
    </location>
</feature>
<evidence type="ECO:0000256" key="3">
    <source>
        <dbReference type="ARBA" id="ARBA00023306"/>
    </source>
</evidence>
<protein>
    <submittedName>
        <fullName evidence="7">Cyclin-A1</fullName>
    </submittedName>
</protein>
<feature type="domain" description="Cyclin-like" evidence="6">
    <location>
        <begin position="327"/>
        <end position="412"/>
    </location>
</feature>
<feature type="compositionally biased region" description="Polar residues" evidence="5">
    <location>
        <begin position="73"/>
        <end position="83"/>
    </location>
</feature>
<dbReference type="SMART" id="SM00385">
    <property type="entry name" value="CYCLIN"/>
    <property type="match status" value="1"/>
</dbReference>
<keyword evidence="8" id="KW-1185">Reference proteome</keyword>